<dbReference type="AlphaFoldDB" id="A0A833V4G6"/>
<feature type="transmembrane region" description="Helical" evidence="5">
    <location>
        <begin position="97"/>
        <end position="118"/>
    </location>
</feature>
<feature type="transmembrane region" description="Helical" evidence="5">
    <location>
        <begin position="28"/>
        <end position="48"/>
    </location>
</feature>
<dbReference type="GO" id="GO:0016020">
    <property type="term" value="C:membrane"/>
    <property type="evidence" value="ECO:0007669"/>
    <property type="project" value="UniProtKB-SubCell"/>
</dbReference>
<keyword evidence="7" id="KW-1185">Reference proteome</keyword>
<protein>
    <submittedName>
        <fullName evidence="6">BI1-like protein</fullName>
    </submittedName>
</protein>
<reference evidence="6" key="1">
    <citation type="submission" date="2020-01" db="EMBL/GenBank/DDBJ databases">
        <title>Genome sequence of Kobresia littledalei, the first chromosome-level genome in the family Cyperaceae.</title>
        <authorList>
            <person name="Qu G."/>
        </authorList>
    </citation>
    <scope>NUCLEOTIDE SEQUENCE</scope>
    <source>
        <strain evidence="6">C.B.Clarke</strain>
        <tissue evidence="6">Leaf</tissue>
    </source>
</reference>
<dbReference type="PANTHER" id="PTHR23291">
    <property type="entry name" value="BAX INHIBITOR-RELATED"/>
    <property type="match status" value="1"/>
</dbReference>
<evidence type="ECO:0000256" key="1">
    <source>
        <dbReference type="ARBA" id="ARBA00004141"/>
    </source>
</evidence>
<dbReference type="InterPro" id="IPR006214">
    <property type="entry name" value="Bax_inhibitor_1-related"/>
</dbReference>
<proteinExistence type="inferred from homology"/>
<keyword evidence="2 5" id="KW-0812">Transmembrane</keyword>
<evidence type="ECO:0000256" key="5">
    <source>
        <dbReference type="RuleBase" id="RU004379"/>
    </source>
</evidence>
<feature type="transmembrane region" description="Helical" evidence="5">
    <location>
        <begin position="130"/>
        <end position="152"/>
    </location>
</feature>
<comment type="caution">
    <text evidence="6">The sequence shown here is derived from an EMBL/GenBank/DDBJ whole genome shotgun (WGS) entry which is preliminary data.</text>
</comment>
<dbReference type="OrthoDB" id="7933078at2759"/>
<dbReference type="Pfam" id="PF01027">
    <property type="entry name" value="Bax1-I"/>
    <property type="match status" value="1"/>
</dbReference>
<feature type="transmembrane region" description="Helical" evidence="5">
    <location>
        <begin position="68"/>
        <end position="90"/>
    </location>
</feature>
<dbReference type="Proteomes" id="UP000623129">
    <property type="component" value="Unassembled WGS sequence"/>
</dbReference>
<keyword evidence="3 5" id="KW-1133">Transmembrane helix</keyword>
<evidence type="ECO:0000256" key="4">
    <source>
        <dbReference type="ARBA" id="ARBA00023136"/>
    </source>
</evidence>
<sequence length="263" mass="29900">MYFRPPYGNGRDVGSETQEGRWVFLRKLFFSLATQVLLTVVVASFVAFLRSVANFANLAHFSVSTPDYLVLFICSVILPITVYCHLYTFYQSHPIDLSYLGVLAMAKSFLVASTSPYTQSNVNCDFAWEIIFESVILTSAVVVSLTMYTFWAKKHARNFRCMEAHFFLAGVITLVVILLIQTIFPLGRILIIICGGLAFLFFCGYIIYGTDNLIWSKKQSATGAWWCTVFHQLKKRGTNYRERKNHTPDAANMFLRSSHAFIP</sequence>
<comment type="subcellular location">
    <subcellularLocation>
        <location evidence="1">Membrane</location>
        <topology evidence="1">Multi-pass membrane protein</topology>
    </subcellularLocation>
</comment>
<organism evidence="6 7">
    <name type="scientific">Carex littledalei</name>
    <dbReference type="NCBI Taxonomy" id="544730"/>
    <lineage>
        <taxon>Eukaryota</taxon>
        <taxon>Viridiplantae</taxon>
        <taxon>Streptophyta</taxon>
        <taxon>Embryophyta</taxon>
        <taxon>Tracheophyta</taxon>
        <taxon>Spermatophyta</taxon>
        <taxon>Magnoliopsida</taxon>
        <taxon>Liliopsida</taxon>
        <taxon>Poales</taxon>
        <taxon>Cyperaceae</taxon>
        <taxon>Cyperoideae</taxon>
        <taxon>Cariceae</taxon>
        <taxon>Carex</taxon>
        <taxon>Carex subgen. Euthyceras</taxon>
    </lineage>
</organism>
<name>A0A833V4G6_9POAL</name>
<evidence type="ECO:0000313" key="7">
    <source>
        <dbReference type="Proteomes" id="UP000623129"/>
    </source>
</evidence>
<keyword evidence="4 5" id="KW-0472">Membrane</keyword>
<feature type="transmembrane region" description="Helical" evidence="5">
    <location>
        <begin position="189"/>
        <end position="208"/>
    </location>
</feature>
<dbReference type="EMBL" id="SWLB01000023">
    <property type="protein sequence ID" value="KAF3323472.1"/>
    <property type="molecule type" value="Genomic_DNA"/>
</dbReference>
<accession>A0A833V4G6</accession>
<dbReference type="PANTHER" id="PTHR23291:SF31">
    <property type="entry name" value="PROTEIN LIFEGUARD 4"/>
    <property type="match status" value="1"/>
</dbReference>
<gene>
    <name evidence="6" type="ORF">FCM35_KLT12203</name>
</gene>
<evidence type="ECO:0000313" key="6">
    <source>
        <dbReference type="EMBL" id="KAF3323472.1"/>
    </source>
</evidence>
<feature type="transmembrane region" description="Helical" evidence="5">
    <location>
        <begin position="164"/>
        <end position="183"/>
    </location>
</feature>
<comment type="similarity">
    <text evidence="5">Belongs to the BI1 family.</text>
</comment>
<evidence type="ECO:0000256" key="3">
    <source>
        <dbReference type="ARBA" id="ARBA00022989"/>
    </source>
</evidence>
<evidence type="ECO:0000256" key="2">
    <source>
        <dbReference type="ARBA" id="ARBA00022692"/>
    </source>
</evidence>